<dbReference type="PANTHER" id="PTHR45738">
    <property type="entry name" value="POLYPHOSPHOINOSITIDE PHOSPHATASE"/>
    <property type="match status" value="1"/>
</dbReference>
<accession>A0AAE1WD09</accession>
<feature type="region of interest" description="Disordered" evidence="2">
    <location>
        <begin position="144"/>
        <end position="164"/>
    </location>
</feature>
<protein>
    <submittedName>
        <fullName evidence="3">Phosphoinositide phosphatase SAC4</fullName>
    </submittedName>
</protein>
<dbReference type="PANTHER" id="PTHR45738:SF3">
    <property type="entry name" value="OS03G0182400 PROTEIN"/>
    <property type="match status" value="1"/>
</dbReference>
<dbReference type="EMBL" id="JACGWL010000012">
    <property type="protein sequence ID" value="KAK4391108.1"/>
    <property type="molecule type" value="Genomic_DNA"/>
</dbReference>
<dbReference type="GO" id="GO:0043813">
    <property type="term" value="F:phosphatidylinositol-3,5-bisphosphate 5-phosphatase activity"/>
    <property type="evidence" value="ECO:0007669"/>
    <property type="project" value="InterPro"/>
</dbReference>
<sequence length="266" mass="30125">MSMEEEFNRKSAPLNGQDFRGIEENQDSKGVEILKCGRVMHEDSTIVWPCIAYIPHFLEFKEVFSQRRGQWKAATQSQEFFRTLQRYYSNAYKDAEKQNAINVTTLQSQEYRRSWSDGNILRESGMPASTPDINKGFPSANFSNDSGGSKMLSESTPEMSTPTSELAYSSRTNAILVQVEVFRFRSIESTKTSIVPPKAVTPIPHFQYLLAFPLSKHLHSLIAPLVTHLQYLYLPLPAIQPPAIVTISPFLVAVSPWFSPFQGCYD</sequence>
<evidence type="ECO:0000313" key="3">
    <source>
        <dbReference type="EMBL" id="KAK4391108.1"/>
    </source>
</evidence>
<keyword evidence="1" id="KW-0378">Hydrolase</keyword>
<feature type="compositionally biased region" description="Low complexity" evidence="2">
    <location>
        <begin position="153"/>
        <end position="164"/>
    </location>
</feature>
<reference evidence="3" key="2">
    <citation type="journal article" date="2024" name="Plant">
        <title>Genomic evolution and insights into agronomic trait innovations of Sesamum species.</title>
        <authorList>
            <person name="Miao H."/>
            <person name="Wang L."/>
            <person name="Qu L."/>
            <person name="Liu H."/>
            <person name="Sun Y."/>
            <person name="Le M."/>
            <person name="Wang Q."/>
            <person name="Wei S."/>
            <person name="Zheng Y."/>
            <person name="Lin W."/>
            <person name="Duan Y."/>
            <person name="Cao H."/>
            <person name="Xiong S."/>
            <person name="Wang X."/>
            <person name="Wei L."/>
            <person name="Li C."/>
            <person name="Ma Q."/>
            <person name="Ju M."/>
            <person name="Zhao R."/>
            <person name="Li G."/>
            <person name="Mu C."/>
            <person name="Tian Q."/>
            <person name="Mei H."/>
            <person name="Zhang T."/>
            <person name="Gao T."/>
            <person name="Zhang H."/>
        </authorList>
    </citation>
    <scope>NUCLEOTIDE SEQUENCE</scope>
    <source>
        <strain evidence="3">K16</strain>
    </source>
</reference>
<keyword evidence="4" id="KW-1185">Reference proteome</keyword>
<proteinExistence type="predicted"/>
<evidence type="ECO:0000313" key="4">
    <source>
        <dbReference type="Proteomes" id="UP001289374"/>
    </source>
</evidence>
<comment type="caution">
    <text evidence="3">The sequence shown here is derived from an EMBL/GenBank/DDBJ whole genome shotgun (WGS) entry which is preliminary data.</text>
</comment>
<name>A0AAE1WD09_9LAMI</name>
<dbReference type="InterPro" id="IPR043573">
    <property type="entry name" value="Fig4-like"/>
</dbReference>
<dbReference type="AlphaFoldDB" id="A0AAE1WD09"/>
<dbReference type="GO" id="GO:0046856">
    <property type="term" value="P:phosphatidylinositol dephosphorylation"/>
    <property type="evidence" value="ECO:0007669"/>
    <property type="project" value="InterPro"/>
</dbReference>
<organism evidence="3 4">
    <name type="scientific">Sesamum angolense</name>
    <dbReference type="NCBI Taxonomy" id="2727404"/>
    <lineage>
        <taxon>Eukaryota</taxon>
        <taxon>Viridiplantae</taxon>
        <taxon>Streptophyta</taxon>
        <taxon>Embryophyta</taxon>
        <taxon>Tracheophyta</taxon>
        <taxon>Spermatophyta</taxon>
        <taxon>Magnoliopsida</taxon>
        <taxon>eudicotyledons</taxon>
        <taxon>Gunneridae</taxon>
        <taxon>Pentapetalae</taxon>
        <taxon>asterids</taxon>
        <taxon>lamiids</taxon>
        <taxon>Lamiales</taxon>
        <taxon>Pedaliaceae</taxon>
        <taxon>Sesamum</taxon>
    </lineage>
</organism>
<evidence type="ECO:0000256" key="2">
    <source>
        <dbReference type="SAM" id="MobiDB-lite"/>
    </source>
</evidence>
<feature type="region of interest" description="Disordered" evidence="2">
    <location>
        <begin position="1"/>
        <end position="22"/>
    </location>
</feature>
<reference evidence="3" key="1">
    <citation type="submission" date="2020-06" db="EMBL/GenBank/DDBJ databases">
        <authorList>
            <person name="Li T."/>
            <person name="Hu X."/>
            <person name="Zhang T."/>
            <person name="Song X."/>
            <person name="Zhang H."/>
            <person name="Dai N."/>
            <person name="Sheng W."/>
            <person name="Hou X."/>
            <person name="Wei L."/>
        </authorList>
    </citation>
    <scope>NUCLEOTIDE SEQUENCE</scope>
    <source>
        <strain evidence="3">K16</strain>
        <tissue evidence="3">Leaf</tissue>
    </source>
</reference>
<evidence type="ECO:0000256" key="1">
    <source>
        <dbReference type="ARBA" id="ARBA00022801"/>
    </source>
</evidence>
<gene>
    <name evidence="3" type="ORF">Sango_2174100</name>
</gene>
<dbReference type="Proteomes" id="UP001289374">
    <property type="component" value="Unassembled WGS sequence"/>
</dbReference>